<dbReference type="Gene3D" id="3.30.70.1990">
    <property type="match status" value="1"/>
</dbReference>
<name>A0A1F8A0K9_9EURO</name>
<dbReference type="GeneID" id="34449214"/>
<keyword evidence="1" id="KW-0732">Signal</keyword>
<dbReference type="AlphaFoldDB" id="A0A1F8A0K9"/>
<dbReference type="EMBL" id="LYCR01000045">
    <property type="protein sequence ID" value="OGM45217.1"/>
    <property type="molecule type" value="Genomic_DNA"/>
</dbReference>
<comment type="caution">
    <text evidence="2">The sequence shown here is derived from an EMBL/GenBank/DDBJ whole genome shotgun (WGS) entry which is preliminary data.</text>
</comment>
<dbReference type="Proteomes" id="UP000179179">
    <property type="component" value="Unassembled WGS sequence"/>
</dbReference>
<evidence type="ECO:0000256" key="1">
    <source>
        <dbReference type="SAM" id="SignalP"/>
    </source>
</evidence>
<gene>
    <name evidence="2" type="ORF">ABOM_005824</name>
</gene>
<evidence type="ECO:0000313" key="3">
    <source>
        <dbReference type="Proteomes" id="UP000179179"/>
    </source>
</evidence>
<dbReference type="RefSeq" id="XP_022388934.1">
    <property type="nucleotide sequence ID" value="XM_022532953.1"/>
</dbReference>
<sequence length="476" mass="53480">MRVTFQAFASITAMCLIGTMADVTQSDSKHDPLSLDQLGILERDVAVIGGGSAGTYAAIRLRELGQSLVVIENQDRLGGHSNTYFDTATGIAVPYGVISFHHKSVVTDYFSHFNISLVNKIYLTNQTKNVDFTTGEPITLKPITLPSDDPEVRIAIENYKAQLAKYPFLEDEYYNLPDPIPEDLLLPFGQFAAKYKIGAIVRVIAGYTAGFGDPLLKLTLYMLKIFSLEFIYEIQHGFLNYPMNDNSVLYRAAEKELGRDVLYKSRVIGAMRKLSEIDHSSYILAQTPSGQKLIHAKKILIAVPQTIENLIPFGLDRIERGIFTQFTGTFWYSSLIRNIYHSAPSINNNAHDTPYNLPILPGVYSLRNTDVPGLNWVLYGSSTFMHNEEVKKDIVDSLLRIRHPNVAVREPEIVAFKSHSPYELTVPVQAIRDGFYRKLDALQGHRGTYYTGAALTAHESHTIWGFTEKLLLKYFV</sequence>
<keyword evidence="3" id="KW-1185">Reference proteome</keyword>
<protein>
    <recommendedName>
        <fullName evidence="4">Amine oxidase</fullName>
    </recommendedName>
</protein>
<dbReference type="SUPFAM" id="SSF51905">
    <property type="entry name" value="FAD/NAD(P)-binding domain"/>
    <property type="match status" value="1"/>
</dbReference>
<accession>A0A1F8A0K9</accession>
<feature type="signal peptide" evidence="1">
    <location>
        <begin position="1"/>
        <end position="21"/>
    </location>
</feature>
<proteinExistence type="predicted"/>
<dbReference type="Gene3D" id="1.10.405.20">
    <property type="match status" value="1"/>
</dbReference>
<evidence type="ECO:0000313" key="2">
    <source>
        <dbReference type="EMBL" id="OGM45217.1"/>
    </source>
</evidence>
<evidence type="ECO:0008006" key="4">
    <source>
        <dbReference type="Google" id="ProtNLM"/>
    </source>
</evidence>
<dbReference type="OrthoDB" id="68575at2759"/>
<dbReference type="STRING" id="109264.A0A1F8A0K9"/>
<dbReference type="Pfam" id="PF13450">
    <property type="entry name" value="NAD_binding_8"/>
    <property type="match status" value="1"/>
</dbReference>
<organism evidence="2 3">
    <name type="scientific">Aspergillus bombycis</name>
    <dbReference type="NCBI Taxonomy" id="109264"/>
    <lineage>
        <taxon>Eukaryota</taxon>
        <taxon>Fungi</taxon>
        <taxon>Dikarya</taxon>
        <taxon>Ascomycota</taxon>
        <taxon>Pezizomycotina</taxon>
        <taxon>Eurotiomycetes</taxon>
        <taxon>Eurotiomycetidae</taxon>
        <taxon>Eurotiales</taxon>
        <taxon>Aspergillaceae</taxon>
        <taxon>Aspergillus</taxon>
    </lineage>
</organism>
<feature type="chain" id="PRO_5009534347" description="Amine oxidase" evidence="1">
    <location>
        <begin position="22"/>
        <end position="476"/>
    </location>
</feature>
<dbReference type="Gene3D" id="3.50.50.60">
    <property type="entry name" value="FAD/NAD(P)-binding domain"/>
    <property type="match status" value="1"/>
</dbReference>
<reference evidence="2 3" key="1">
    <citation type="journal article" date="2016" name="Genome Biol. Evol.">
        <title>Draft genome sequence of an aflatoxigenic Aspergillus species, A. bombycis.</title>
        <authorList>
            <person name="Moore G.G."/>
            <person name="Mack B.M."/>
            <person name="Beltz S.B."/>
            <person name="Gilbert M.K."/>
        </authorList>
    </citation>
    <scope>NUCLEOTIDE SEQUENCE [LARGE SCALE GENOMIC DNA]</scope>
    <source>
        <strain evidence="3">NRRL 26010</strain>
    </source>
</reference>
<dbReference type="InterPro" id="IPR036188">
    <property type="entry name" value="FAD/NAD-bd_sf"/>
</dbReference>